<evidence type="ECO:0000313" key="8">
    <source>
        <dbReference type="EMBL" id="JAC65196.1"/>
    </source>
</evidence>
<dbReference type="Pfam" id="PF00504">
    <property type="entry name" value="Chloroa_b-bind"/>
    <property type="match status" value="1"/>
</dbReference>
<gene>
    <name evidence="8" type="ORF">TSPGSL018_16579</name>
</gene>
<dbReference type="PANTHER" id="PTHR21649">
    <property type="entry name" value="CHLOROPHYLL A/B BINDING PROTEIN"/>
    <property type="match status" value="1"/>
</dbReference>
<reference evidence="8" key="1">
    <citation type="submission" date="2014-05" db="EMBL/GenBank/DDBJ databases">
        <title>The transcriptome of the halophilic microalga Tetraselmis sp. GSL018 isolated from the Great Salt Lake, Utah.</title>
        <authorList>
            <person name="Jinkerson R.E."/>
            <person name="D'Adamo S."/>
            <person name="Posewitz M.C."/>
        </authorList>
    </citation>
    <scope>NUCLEOTIDE SEQUENCE</scope>
    <source>
        <strain evidence="8">GSL018</strain>
    </source>
</reference>
<dbReference type="EMBL" id="GBEZ01021563">
    <property type="protein sequence ID" value="JAC65196.1"/>
    <property type="molecule type" value="Transcribed_RNA"/>
</dbReference>
<dbReference type="SUPFAM" id="SSF103511">
    <property type="entry name" value="Chlorophyll a-b binding protein"/>
    <property type="match status" value="1"/>
</dbReference>
<dbReference type="InterPro" id="IPR022796">
    <property type="entry name" value="Chloroa_b-bind"/>
</dbReference>
<proteinExistence type="inferred from homology"/>
<dbReference type="AlphaFoldDB" id="A0A061R3V0"/>
<comment type="function">
    <text evidence="7">The light-harvesting complex (LHC) functions as a light receptor, it captures and delivers excitation energy to photosystems with which it is closely associated.</text>
</comment>
<keyword evidence="3 7" id="KW-0602">Photosynthesis</keyword>
<keyword evidence="7" id="KW-0793">Thylakoid</keyword>
<keyword evidence="5 7" id="KW-0157">Chromophore</keyword>
<dbReference type="GO" id="GO:0009535">
    <property type="term" value="C:chloroplast thylakoid membrane"/>
    <property type="evidence" value="ECO:0007669"/>
    <property type="project" value="UniProtKB-SubCell"/>
</dbReference>
<comment type="subcellular location">
    <subcellularLocation>
        <location evidence="7">Plastid</location>
        <location evidence="7">Chloroplast thylakoid membrane</location>
    </subcellularLocation>
</comment>
<evidence type="ECO:0000256" key="3">
    <source>
        <dbReference type="ARBA" id="ARBA00022531"/>
    </source>
</evidence>
<feature type="binding site" description="axial binding residue" evidence="6">
    <location>
        <position position="122"/>
    </location>
    <ligand>
        <name>chlorophyll b</name>
        <dbReference type="ChEBI" id="CHEBI:61721"/>
        <label>1</label>
    </ligand>
    <ligandPart>
        <name>Mg</name>
        <dbReference type="ChEBI" id="CHEBI:25107"/>
    </ligandPart>
</feature>
<name>A0A061R3V0_9CHLO</name>
<feature type="binding site" evidence="6">
    <location>
        <position position="116"/>
    </location>
    <ligand>
        <name>chlorophyll a</name>
        <dbReference type="ChEBI" id="CHEBI:58416"/>
        <label>1</label>
    </ligand>
</feature>
<evidence type="ECO:0000256" key="1">
    <source>
        <dbReference type="ARBA" id="ARBA00022494"/>
    </source>
</evidence>
<evidence type="ECO:0000256" key="6">
    <source>
        <dbReference type="PIRSR" id="PIRSR601344-1"/>
    </source>
</evidence>
<keyword evidence="7" id="KW-0604">Photosystem II</keyword>
<sequence>MAFAAAQIAVTRPFLGNALSRVSSSRPCQRASVAVRAERPMWYPGAKAPAHLDGSMAGDYGFDPLRIGANKDLLPYYREAELMNGRWAMAAVAGILFTDLFELGNWWEAGAKEYALPTTTLVAIEVVVMAVLEAKRIEGWQKTGETGFLGMFPFDPMGMRSDETRVKELKNGRLAMLAFLGFSSQAAVRGMGPVECLKSHIEDPWHNNIFTSAVGPEVAAAVVAASCWPTFVELYKGFQGDKEEEFRPIPW</sequence>
<evidence type="ECO:0000256" key="7">
    <source>
        <dbReference type="RuleBase" id="RU363080"/>
    </source>
</evidence>
<feature type="binding site" evidence="6">
    <location>
        <position position="185"/>
    </location>
    <ligand>
        <name>chlorophyll b</name>
        <dbReference type="ChEBI" id="CHEBI:61721"/>
        <label>2</label>
    </ligand>
</feature>
<feature type="binding site" description="axial binding residue" evidence="6">
    <location>
        <position position="86"/>
    </location>
    <ligand>
        <name>chlorophyll b</name>
        <dbReference type="ChEBI" id="CHEBI:61721"/>
        <label>1</label>
    </ligand>
    <ligandPart>
        <name>Mg</name>
        <dbReference type="ChEBI" id="CHEBI:25107"/>
    </ligandPart>
</feature>
<feature type="binding site" evidence="6">
    <location>
        <position position="168"/>
    </location>
    <ligand>
        <name>chlorophyll b</name>
        <dbReference type="ChEBI" id="CHEBI:61721"/>
        <label>4</label>
    </ligand>
</feature>
<keyword evidence="1 6" id="KW-0148">Chlorophyll</keyword>
<feature type="binding site" evidence="6">
    <location>
        <position position="171"/>
    </location>
    <ligand>
        <name>chlorophyll a</name>
        <dbReference type="ChEBI" id="CHEBI:58416"/>
        <label>1</label>
    </ligand>
</feature>
<keyword evidence="7" id="KW-0603">Photosystem I</keyword>
<keyword evidence="4 7" id="KW-0934">Plastid</keyword>
<dbReference type="GO" id="GO:0009765">
    <property type="term" value="P:photosynthesis, light harvesting"/>
    <property type="evidence" value="ECO:0007669"/>
    <property type="project" value="InterPro"/>
</dbReference>
<feature type="binding site" evidence="6">
    <location>
        <position position="173"/>
    </location>
    <ligand>
        <name>chlorophyll a</name>
        <dbReference type="ChEBI" id="CHEBI:58416"/>
        <label>1</label>
    </ligand>
</feature>
<dbReference type="GO" id="GO:0009523">
    <property type="term" value="C:photosystem II"/>
    <property type="evidence" value="ECO:0007669"/>
    <property type="project" value="UniProtKB-KW"/>
</dbReference>
<dbReference type="InterPro" id="IPR001344">
    <property type="entry name" value="Chloro_AB-bd_pln"/>
</dbReference>
<feature type="binding site" evidence="6">
    <location>
        <position position="81"/>
    </location>
    <ligand>
        <name>chlorophyll a</name>
        <dbReference type="ChEBI" id="CHEBI:58416"/>
        <label>1</label>
    </ligand>
</feature>
<organism evidence="8">
    <name type="scientific">Tetraselmis sp. GSL018</name>
    <dbReference type="NCBI Taxonomy" id="582737"/>
    <lineage>
        <taxon>Eukaryota</taxon>
        <taxon>Viridiplantae</taxon>
        <taxon>Chlorophyta</taxon>
        <taxon>core chlorophytes</taxon>
        <taxon>Chlorodendrophyceae</taxon>
        <taxon>Chlorodendrales</taxon>
        <taxon>Chlorodendraceae</taxon>
        <taxon>Tetraselmis</taxon>
    </lineage>
</organism>
<dbReference type="GO" id="GO:0009522">
    <property type="term" value="C:photosystem I"/>
    <property type="evidence" value="ECO:0007669"/>
    <property type="project" value="UniProtKB-KW"/>
</dbReference>
<evidence type="ECO:0000256" key="5">
    <source>
        <dbReference type="ARBA" id="ARBA00022991"/>
    </source>
</evidence>
<feature type="binding site" evidence="6">
    <location>
        <position position="200"/>
    </location>
    <ligand>
        <name>chlorophyll a</name>
        <dbReference type="ChEBI" id="CHEBI:58416"/>
        <label>1</label>
    </ligand>
</feature>
<dbReference type="GO" id="GO:0016168">
    <property type="term" value="F:chlorophyll binding"/>
    <property type="evidence" value="ECO:0007669"/>
    <property type="project" value="UniProtKB-KW"/>
</dbReference>
<dbReference type="Gene3D" id="1.10.3460.10">
    <property type="entry name" value="Chlorophyll a/b binding protein domain"/>
    <property type="match status" value="1"/>
</dbReference>
<accession>A0A061R3V0</accession>
<feature type="binding site" evidence="6">
    <location>
        <position position="167"/>
    </location>
    <ligand>
        <name>chlorophyll a</name>
        <dbReference type="ChEBI" id="CHEBI:58416"/>
        <label>1</label>
    </ligand>
</feature>
<protein>
    <recommendedName>
        <fullName evidence="7">Chlorophyll a-b binding protein, chloroplastic</fullName>
    </recommendedName>
</protein>
<keyword evidence="2 7" id="KW-0150">Chloroplast</keyword>
<evidence type="ECO:0000256" key="2">
    <source>
        <dbReference type="ARBA" id="ARBA00022528"/>
    </source>
</evidence>
<evidence type="ECO:0000256" key="4">
    <source>
        <dbReference type="ARBA" id="ARBA00022640"/>
    </source>
</evidence>
<comment type="similarity">
    <text evidence="7">Belongs to the light-harvesting chlorophyll a/b-binding (LHC) protein family.</text>
</comment>